<evidence type="ECO:0000313" key="2">
    <source>
        <dbReference type="EMBL" id="MDT0490917.1"/>
    </source>
</evidence>
<keyword evidence="1" id="KW-0812">Transmembrane</keyword>
<keyword evidence="1" id="KW-0472">Membrane</keyword>
<dbReference type="Proteomes" id="UP001180556">
    <property type="component" value="Unassembled WGS sequence"/>
</dbReference>
<evidence type="ECO:0000256" key="1">
    <source>
        <dbReference type="SAM" id="Phobius"/>
    </source>
</evidence>
<proteinExistence type="predicted"/>
<feature type="transmembrane region" description="Helical" evidence="1">
    <location>
        <begin position="96"/>
        <end position="114"/>
    </location>
</feature>
<dbReference type="RefSeq" id="WP_311598428.1">
    <property type="nucleotide sequence ID" value="NZ_JAVRFG010000011.1"/>
</dbReference>
<protein>
    <submittedName>
        <fullName evidence="2">Uncharacterized protein</fullName>
    </submittedName>
</protein>
<comment type="caution">
    <text evidence="2">The sequence shown here is derived from an EMBL/GenBank/DDBJ whole genome shotgun (WGS) entry which is preliminary data.</text>
</comment>
<keyword evidence="1" id="KW-1133">Transmembrane helix</keyword>
<sequence length="117" mass="12379">MAVCAVVAPLLPVAVSGDPSFVLPLVVVTAALTAAPLFFHARPSVFRRAAGIIAAVLLPWSLIGSWWGMFVFFLSVPLLLLSVLSDPRRRPGSAKCLAGAGFLLAAAVSLFWWGRGY</sequence>
<feature type="transmembrane region" description="Helical" evidence="1">
    <location>
        <begin position="45"/>
        <end position="60"/>
    </location>
</feature>
<gene>
    <name evidence="2" type="ORF">RM717_10395</name>
</gene>
<keyword evidence="3" id="KW-1185">Reference proteome</keyword>
<evidence type="ECO:0000313" key="3">
    <source>
        <dbReference type="Proteomes" id="UP001180556"/>
    </source>
</evidence>
<name>A0ABU2W176_9ACTN</name>
<feature type="transmembrane region" description="Helical" evidence="1">
    <location>
        <begin position="20"/>
        <end position="38"/>
    </location>
</feature>
<reference evidence="3" key="1">
    <citation type="submission" date="2023-07" db="EMBL/GenBank/DDBJ databases">
        <title>30 novel species of actinomycetes from the DSMZ collection.</title>
        <authorList>
            <person name="Nouioui I."/>
        </authorList>
    </citation>
    <scope>NUCLEOTIDE SEQUENCE [LARGE SCALE GENOMIC DNA]</scope>
    <source>
        <strain evidence="3">DSM 40932</strain>
    </source>
</reference>
<organism evidence="2 3">
    <name type="scientific">Streptomyces stephensoniae</name>
    <dbReference type="NCBI Taxonomy" id="3375367"/>
    <lineage>
        <taxon>Bacteria</taxon>
        <taxon>Bacillati</taxon>
        <taxon>Actinomycetota</taxon>
        <taxon>Actinomycetes</taxon>
        <taxon>Kitasatosporales</taxon>
        <taxon>Streptomycetaceae</taxon>
        <taxon>Streptomyces</taxon>
    </lineage>
</organism>
<accession>A0ABU2W176</accession>
<dbReference type="EMBL" id="JAVRFG010000011">
    <property type="protein sequence ID" value="MDT0490917.1"/>
    <property type="molecule type" value="Genomic_DNA"/>
</dbReference>